<dbReference type="Proteomes" id="UP001066276">
    <property type="component" value="Chromosome 1_1"/>
</dbReference>
<gene>
    <name evidence="2" type="ORF">NDU88_005849</name>
</gene>
<protein>
    <submittedName>
        <fullName evidence="2">Uncharacterized protein</fullName>
    </submittedName>
</protein>
<dbReference type="EMBL" id="JANPWB010000001">
    <property type="protein sequence ID" value="KAJ1218266.1"/>
    <property type="molecule type" value="Genomic_DNA"/>
</dbReference>
<name>A0AAV7WZT5_PLEWA</name>
<evidence type="ECO:0000313" key="2">
    <source>
        <dbReference type="EMBL" id="KAJ1218266.1"/>
    </source>
</evidence>
<accession>A0AAV7WZT5</accession>
<proteinExistence type="predicted"/>
<dbReference type="AlphaFoldDB" id="A0AAV7WZT5"/>
<comment type="caution">
    <text evidence="2">The sequence shown here is derived from an EMBL/GenBank/DDBJ whole genome shotgun (WGS) entry which is preliminary data.</text>
</comment>
<evidence type="ECO:0000256" key="1">
    <source>
        <dbReference type="SAM" id="MobiDB-lite"/>
    </source>
</evidence>
<keyword evidence="3" id="KW-1185">Reference proteome</keyword>
<organism evidence="2 3">
    <name type="scientific">Pleurodeles waltl</name>
    <name type="common">Iberian ribbed newt</name>
    <dbReference type="NCBI Taxonomy" id="8319"/>
    <lineage>
        <taxon>Eukaryota</taxon>
        <taxon>Metazoa</taxon>
        <taxon>Chordata</taxon>
        <taxon>Craniata</taxon>
        <taxon>Vertebrata</taxon>
        <taxon>Euteleostomi</taxon>
        <taxon>Amphibia</taxon>
        <taxon>Batrachia</taxon>
        <taxon>Caudata</taxon>
        <taxon>Salamandroidea</taxon>
        <taxon>Salamandridae</taxon>
        <taxon>Pleurodelinae</taxon>
        <taxon>Pleurodeles</taxon>
    </lineage>
</organism>
<feature type="region of interest" description="Disordered" evidence="1">
    <location>
        <begin position="1"/>
        <end position="20"/>
    </location>
</feature>
<sequence>MTRSPAGACETEFNDGNIEETPMQQEVQTLFIVPEASPPFQMMRRQAGAWETWSKDGSSEETSVQWEVHVPLTEPAAATPPSQRTRSLDGAWDTESNNGNSEKNTDAPENPEASYNAGSHSHFFPGDKQPCWSLED</sequence>
<feature type="region of interest" description="Disordered" evidence="1">
    <location>
        <begin position="72"/>
        <end position="136"/>
    </location>
</feature>
<evidence type="ECO:0000313" key="3">
    <source>
        <dbReference type="Proteomes" id="UP001066276"/>
    </source>
</evidence>
<reference evidence="2" key="1">
    <citation type="journal article" date="2022" name="bioRxiv">
        <title>Sequencing and chromosome-scale assembly of the giantPleurodeles waltlgenome.</title>
        <authorList>
            <person name="Brown T."/>
            <person name="Elewa A."/>
            <person name="Iarovenko S."/>
            <person name="Subramanian E."/>
            <person name="Araus A.J."/>
            <person name="Petzold A."/>
            <person name="Susuki M."/>
            <person name="Suzuki K.-i.T."/>
            <person name="Hayashi T."/>
            <person name="Toyoda A."/>
            <person name="Oliveira C."/>
            <person name="Osipova E."/>
            <person name="Leigh N.D."/>
            <person name="Simon A."/>
            <person name="Yun M.H."/>
        </authorList>
    </citation>
    <scope>NUCLEOTIDE SEQUENCE</scope>
    <source>
        <strain evidence="2">20211129_DDA</strain>
        <tissue evidence="2">Liver</tissue>
    </source>
</reference>